<sequence>MSVRNSLLAVLTMGPAYGFQLHGELARRTGGRRSVNVGQIYGTLERLMTQGAVESAGTTADGLPLYGLTDTGRTEAVAWLHDTRSSSGDEWNDMLERVMIASSLPHIDLTVVLAGYRSAWQSRLAAQATEPDSGQDLLADAADAAQGRAALAWLTAVAGLAGEQGDGPPLHRELSVLRPRRGRRPSPAAASGPPR</sequence>
<protein>
    <submittedName>
        <fullName evidence="3">PadR family transcriptional regulator</fullName>
    </submittedName>
</protein>
<dbReference type="AlphaFoldDB" id="A0A1B1BJJ6"/>
<evidence type="ECO:0000259" key="2">
    <source>
        <dbReference type="Pfam" id="PF03551"/>
    </source>
</evidence>
<feature type="compositionally biased region" description="Low complexity" evidence="1">
    <location>
        <begin position="185"/>
        <end position="195"/>
    </location>
</feature>
<dbReference type="KEGG" id="cart:PA27867_1669"/>
<organism evidence="3 4">
    <name type="scientific">Cryobacterium arcticum</name>
    <dbReference type="NCBI Taxonomy" id="670052"/>
    <lineage>
        <taxon>Bacteria</taxon>
        <taxon>Bacillati</taxon>
        <taxon>Actinomycetota</taxon>
        <taxon>Actinomycetes</taxon>
        <taxon>Micrococcales</taxon>
        <taxon>Microbacteriaceae</taxon>
        <taxon>Cryobacterium</taxon>
    </lineage>
</organism>
<dbReference type="PANTHER" id="PTHR43252:SF2">
    <property type="entry name" value="TRANSCRIPTION REGULATOR, PADR-LIKE FAMILY"/>
    <property type="match status" value="1"/>
</dbReference>
<feature type="region of interest" description="Disordered" evidence="1">
    <location>
        <begin position="161"/>
        <end position="195"/>
    </location>
</feature>
<dbReference type="RefSeq" id="WP_066599458.1">
    <property type="nucleotide sequence ID" value="NZ_CP016282.1"/>
</dbReference>
<dbReference type="SUPFAM" id="SSF46785">
    <property type="entry name" value="Winged helix' DNA-binding domain"/>
    <property type="match status" value="1"/>
</dbReference>
<dbReference type="InterPro" id="IPR036390">
    <property type="entry name" value="WH_DNA-bd_sf"/>
</dbReference>
<dbReference type="EMBL" id="CP016282">
    <property type="protein sequence ID" value="ANP72623.1"/>
    <property type="molecule type" value="Genomic_DNA"/>
</dbReference>
<dbReference type="Pfam" id="PF03551">
    <property type="entry name" value="PadR"/>
    <property type="match status" value="1"/>
</dbReference>
<name>A0A1B1BJJ6_9MICO</name>
<accession>A0A1B1BJJ6</accession>
<evidence type="ECO:0000313" key="3">
    <source>
        <dbReference type="EMBL" id="ANP72623.1"/>
    </source>
</evidence>
<proteinExistence type="predicted"/>
<evidence type="ECO:0000313" key="4">
    <source>
        <dbReference type="Proteomes" id="UP000092582"/>
    </source>
</evidence>
<evidence type="ECO:0000256" key="1">
    <source>
        <dbReference type="SAM" id="MobiDB-lite"/>
    </source>
</evidence>
<dbReference type="PANTHER" id="PTHR43252">
    <property type="entry name" value="TRANSCRIPTIONAL REGULATOR YQJI"/>
    <property type="match status" value="1"/>
</dbReference>
<dbReference type="STRING" id="670052.PA27867_1669"/>
<dbReference type="Gene3D" id="1.10.10.10">
    <property type="entry name" value="Winged helix-like DNA-binding domain superfamily/Winged helix DNA-binding domain"/>
    <property type="match status" value="1"/>
</dbReference>
<keyword evidence="4" id="KW-1185">Reference proteome</keyword>
<dbReference type="InterPro" id="IPR036388">
    <property type="entry name" value="WH-like_DNA-bd_sf"/>
</dbReference>
<dbReference type="Proteomes" id="UP000092582">
    <property type="component" value="Chromosome 1"/>
</dbReference>
<gene>
    <name evidence="3" type="ORF">PA27867_1669</name>
</gene>
<reference evidence="3 4" key="1">
    <citation type="submission" date="2016-06" db="EMBL/GenBank/DDBJ databases">
        <title>Genome sequencing of Cryobacterium arcticum PAMC 27867.</title>
        <authorList>
            <person name="Lee J."/>
            <person name="Kim O.-S."/>
        </authorList>
    </citation>
    <scope>NUCLEOTIDE SEQUENCE [LARGE SCALE GENOMIC DNA]</scope>
    <source>
        <strain evidence="3 4">PAMC 27867</strain>
    </source>
</reference>
<dbReference type="InterPro" id="IPR005149">
    <property type="entry name" value="Tscrpt_reg_PadR_N"/>
</dbReference>
<feature type="domain" description="Transcription regulator PadR N-terminal" evidence="2">
    <location>
        <begin position="7"/>
        <end position="75"/>
    </location>
</feature>